<name>A1K6Y2_AZOSB</name>
<sequence length="177" mass="18933">MTPRRIVTGHDERGRSTILYDSPLQGGAFRHTPGFEVNILWRTPPLPTIAPRADDAGAAIASVLPDAGGTTALLVCFPPDSAPGADFDPAAAGAEFAERLPGLAECFEPDAPGFHRSATIDYGVVIEGEIWLELDDGVTRHLRQGDVIVQRGTRHAWRNRGSKPARLLFTLIGAESG</sequence>
<reference evidence="2 3" key="1">
    <citation type="journal article" date="2006" name="Nat. Biotechnol.">
        <title>Complete genome of the mutualistic, N2-fixing grass endophyte Azoarcus sp. strain BH72.</title>
        <authorList>
            <person name="Krause A."/>
            <person name="Ramakumar A."/>
            <person name="Bartels D."/>
            <person name="Battistoni F."/>
            <person name="Bekel T."/>
            <person name="Boch J."/>
            <person name="Boehm M."/>
            <person name="Friedrich F."/>
            <person name="Hurek T."/>
            <person name="Krause L."/>
            <person name="Linke B."/>
            <person name="McHardy A.C."/>
            <person name="Sarkar A."/>
            <person name="Schneiker S."/>
            <person name="Syed A.A."/>
            <person name="Thauer R."/>
            <person name="Vorhoelter F.-J."/>
            <person name="Weidner S."/>
            <person name="Puehler A."/>
            <person name="Reinhold-Hurek B."/>
            <person name="Kaiser O."/>
            <person name="Goesmann A."/>
        </authorList>
    </citation>
    <scope>NUCLEOTIDE SEQUENCE [LARGE SCALE GENOMIC DNA]</scope>
    <source>
        <strain evidence="2 3">BH72</strain>
    </source>
</reference>
<dbReference type="eggNOG" id="COG0662">
    <property type="taxonomic scope" value="Bacteria"/>
</dbReference>
<dbReference type="Proteomes" id="UP000002588">
    <property type="component" value="Chromosome"/>
</dbReference>
<dbReference type="RefSeq" id="WP_011765703.1">
    <property type="nucleotide sequence ID" value="NC_008702.1"/>
</dbReference>
<accession>A1K6Y2</accession>
<gene>
    <name evidence="2" type="ordered locus">azo1970</name>
</gene>
<evidence type="ECO:0000313" key="3">
    <source>
        <dbReference type="Proteomes" id="UP000002588"/>
    </source>
</evidence>
<dbReference type="OrthoDB" id="713485at2"/>
<feature type="domain" description="Cupin type-2" evidence="1">
    <location>
        <begin position="113"/>
        <end position="169"/>
    </location>
</feature>
<dbReference type="EMBL" id="AM406670">
    <property type="protein sequence ID" value="CAL94587.1"/>
    <property type="molecule type" value="Genomic_DNA"/>
</dbReference>
<dbReference type="AlphaFoldDB" id="A1K6Y2"/>
<dbReference type="InterPro" id="IPR011051">
    <property type="entry name" value="RmlC_Cupin_sf"/>
</dbReference>
<dbReference type="Pfam" id="PF07883">
    <property type="entry name" value="Cupin_2"/>
    <property type="match status" value="1"/>
</dbReference>
<dbReference type="SUPFAM" id="SSF51182">
    <property type="entry name" value="RmlC-like cupins"/>
    <property type="match status" value="1"/>
</dbReference>
<dbReference type="KEGG" id="azo:azo1970"/>
<dbReference type="InterPro" id="IPR047142">
    <property type="entry name" value="OryJ/VirC-like"/>
</dbReference>
<protein>
    <recommendedName>
        <fullName evidence="1">Cupin type-2 domain-containing protein</fullName>
    </recommendedName>
</protein>
<dbReference type="InterPro" id="IPR013096">
    <property type="entry name" value="Cupin_2"/>
</dbReference>
<dbReference type="PANTHER" id="PTHR36156:SF2">
    <property type="entry name" value="CUPIN TYPE-2 DOMAIN-CONTAINING PROTEIN"/>
    <property type="match status" value="1"/>
</dbReference>
<dbReference type="CDD" id="cd02231">
    <property type="entry name" value="cupin_BLL6423-like"/>
    <property type="match status" value="1"/>
</dbReference>
<organism evidence="2 3">
    <name type="scientific">Azoarcus sp. (strain BH72)</name>
    <dbReference type="NCBI Taxonomy" id="418699"/>
    <lineage>
        <taxon>Bacteria</taxon>
        <taxon>Pseudomonadati</taxon>
        <taxon>Pseudomonadota</taxon>
        <taxon>Betaproteobacteria</taxon>
        <taxon>Rhodocyclales</taxon>
        <taxon>Zoogloeaceae</taxon>
        <taxon>Azoarcus</taxon>
    </lineage>
</organism>
<evidence type="ECO:0000313" key="2">
    <source>
        <dbReference type="EMBL" id="CAL94587.1"/>
    </source>
</evidence>
<dbReference type="InterPro" id="IPR014710">
    <property type="entry name" value="RmlC-like_jellyroll"/>
</dbReference>
<dbReference type="PANTHER" id="PTHR36156">
    <property type="entry name" value="SLR2101 PROTEIN"/>
    <property type="match status" value="1"/>
</dbReference>
<evidence type="ECO:0000259" key="1">
    <source>
        <dbReference type="Pfam" id="PF07883"/>
    </source>
</evidence>
<dbReference type="STRING" id="62928.azo1970"/>
<dbReference type="KEGG" id="aoa:dqs_2125"/>
<dbReference type="HOGENOM" id="CLU_096188_2_0_4"/>
<keyword evidence="3" id="KW-1185">Reference proteome</keyword>
<proteinExistence type="predicted"/>
<dbReference type="Gene3D" id="2.60.120.10">
    <property type="entry name" value="Jelly Rolls"/>
    <property type="match status" value="1"/>
</dbReference>